<reference evidence="1" key="2">
    <citation type="journal article" date="2022" name="Hortic Res">
        <title>The genome of Dioscorea zingiberensis sheds light on the biosynthesis, origin and evolution of the medicinally important diosgenin saponins.</title>
        <authorList>
            <person name="Li Y."/>
            <person name="Tan C."/>
            <person name="Li Z."/>
            <person name="Guo J."/>
            <person name="Li S."/>
            <person name="Chen X."/>
            <person name="Wang C."/>
            <person name="Dai X."/>
            <person name="Yang H."/>
            <person name="Song W."/>
            <person name="Hou L."/>
            <person name="Xu J."/>
            <person name="Tong Z."/>
            <person name="Xu A."/>
            <person name="Yuan X."/>
            <person name="Wang W."/>
            <person name="Yang Q."/>
            <person name="Chen L."/>
            <person name="Sun Z."/>
            <person name="Wang K."/>
            <person name="Pan B."/>
            <person name="Chen J."/>
            <person name="Bao Y."/>
            <person name="Liu F."/>
            <person name="Qi X."/>
            <person name="Gang D.R."/>
            <person name="Wen J."/>
            <person name="Li J."/>
        </authorList>
    </citation>
    <scope>NUCLEOTIDE SEQUENCE</scope>
    <source>
        <strain evidence="1">Dzin_1.0</strain>
    </source>
</reference>
<dbReference type="EMBL" id="JAGGNH010000007">
    <property type="protein sequence ID" value="KAJ0967903.1"/>
    <property type="molecule type" value="Genomic_DNA"/>
</dbReference>
<name>A0A9D5C7Z3_9LILI</name>
<gene>
    <name evidence="1" type="ORF">J5N97_024820</name>
</gene>
<proteinExistence type="predicted"/>
<organism evidence="1 2">
    <name type="scientific">Dioscorea zingiberensis</name>
    <dbReference type="NCBI Taxonomy" id="325984"/>
    <lineage>
        <taxon>Eukaryota</taxon>
        <taxon>Viridiplantae</taxon>
        <taxon>Streptophyta</taxon>
        <taxon>Embryophyta</taxon>
        <taxon>Tracheophyta</taxon>
        <taxon>Spermatophyta</taxon>
        <taxon>Magnoliopsida</taxon>
        <taxon>Liliopsida</taxon>
        <taxon>Dioscoreales</taxon>
        <taxon>Dioscoreaceae</taxon>
        <taxon>Dioscorea</taxon>
    </lineage>
</organism>
<protein>
    <submittedName>
        <fullName evidence="1">Uncharacterized protein</fullName>
    </submittedName>
</protein>
<dbReference type="AlphaFoldDB" id="A0A9D5C7Z3"/>
<reference evidence="1" key="1">
    <citation type="submission" date="2021-03" db="EMBL/GenBank/DDBJ databases">
        <authorList>
            <person name="Li Z."/>
            <person name="Yang C."/>
        </authorList>
    </citation>
    <scope>NUCLEOTIDE SEQUENCE</scope>
    <source>
        <strain evidence="1">Dzin_1.0</strain>
        <tissue evidence="1">Leaf</tissue>
    </source>
</reference>
<dbReference type="Proteomes" id="UP001085076">
    <property type="component" value="Miscellaneous, Linkage group lg07"/>
</dbReference>
<accession>A0A9D5C7Z3</accession>
<evidence type="ECO:0000313" key="2">
    <source>
        <dbReference type="Proteomes" id="UP001085076"/>
    </source>
</evidence>
<evidence type="ECO:0000313" key="1">
    <source>
        <dbReference type="EMBL" id="KAJ0967903.1"/>
    </source>
</evidence>
<keyword evidence="2" id="KW-1185">Reference proteome</keyword>
<comment type="caution">
    <text evidence="1">The sequence shown here is derived from an EMBL/GenBank/DDBJ whole genome shotgun (WGS) entry which is preliminary data.</text>
</comment>
<sequence length="75" mass="8749">MLPIHLHVLSRIYKAINGVYMILLPDLGYGSDCDNILLWREPPNPIWLIQGRLVLMENCQNTAIYMVKDDMQQHL</sequence>